<sequence length="461" mass="52639">MSTKGIVITLLCVTYASVHCARNSRETSELLRKCCFDSIDRSVKDYEPLCTFRISNHTLTMISYNPHSNVSDMSCCTACFENTFETKVAPKQRTGRIEEYLSANVTMDVRRFCFNECVRRIQSIKVSRQRDYYEGDSVNISRTETDKFRRINEEEVHSRQPRVPQQQWHCNSVFTSLNFWGANIVIFANIIYIIPYLIVVLVYAVVPGLGTRAYNKSVICYNVSQIILNGIVIGIGACALCHVPIHSNVYIFTGLTIMFLTISSTFWLFVICIDMTLAITRFRCTLPAGSNRQKEKKKFLTYAAWTWGGSFLPTALACVAELSPLLPQLSPFRPNFSKFQDDANLAVILYVMTFPAMACLANTILFCYTSYKMILIQKATTVATASNNHLRINMVKKRYFLFLKLYLLMDAPWITSALAAIFTDLWVLKFLRMIQPILMLSAILPARSTTRIFSRTTLIRK</sequence>
<feature type="transmembrane region" description="Helical" evidence="1">
    <location>
        <begin position="179"/>
        <end position="206"/>
    </location>
</feature>
<keyword evidence="1" id="KW-0472">Membrane</keyword>
<feature type="transmembrane region" description="Helical" evidence="1">
    <location>
        <begin position="299"/>
        <end position="323"/>
    </location>
</feature>
<feature type="non-terminal residue" evidence="3">
    <location>
        <position position="461"/>
    </location>
</feature>
<dbReference type="Proteomes" id="UP001642520">
    <property type="component" value="Unassembled WGS sequence"/>
</dbReference>
<reference evidence="3 4" key="1">
    <citation type="submission" date="2024-08" db="EMBL/GenBank/DDBJ databases">
        <authorList>
            <person name="Will J Nash"/>
            <person name="Angela Man"/>
            <person name="Seanna McTaggart"/>
            <person name="Kendall Baker"/>
            <person name="Tom Barker"/>
            <person name="Leah Catchpole"/>
            <person name="Alex Durrant"/>
            <person name="Karim Gharbi"/>
            <person name="Naomi Irish"/>
            <person name="Gemy Kaithakottil"/>
            <person name="Debby Ku"/>
            <person name="Aaliyah Providence"/>
            <person name="Felix Shaw"/>
            <person name="David Swarbreck"/>
            <person name="Chris Watkins"/>
            <person name="Ann M. McCartney"/>
            <person name="Giulio Formenti"/>
            <person name="Alice Mouton"/>
            <person name="Noel Vella"/>
            <person name="Bjorn M von Reumont"/>
            <person name="Adriana Vella"/>
            <person name="Wilfried Haerty"/>
        </authorList>
    </citation>
    <scope>NUCLEOTIDE SEQUENCE [LARGE SCALE GENOMIC DNA]</scope>
</reference>
<organism evidence="3 4">
    <name type="scientific">Xylocopa violacea</name>
    <name type="common">Violet carpenter bee</name>
    <name type="synonym">Apis violacea</name>
    <dbReference type="NCBI Taxonomy" id="135666"/>
    <lineage>
        <taxon>Eukaryota</taxon>
        <taxon>Metazoa</taxon>
        <taxon>Ecdysozoa</taxon>
        <taxon>Arthropoda</taxon>
        <taxon>Hexapoda</taxon>
        <taxon>Insecta</taxon>
        <taxon>Pterygota</taxon>
        <taxon>Neoptera</taxon>
        <taxon>Endopterygota</taxon>
        <taxon>Hymenoptera</taxon>
        <taxon>Apocrita</taxon>
        <taxon>Aculeata</taxon>
        <taxon>Apoidea</taxon>
        <taxon>Anthophila</taxon>
        <taxon>Apidae</taxon>
        <taxon>Xylocopa</taxon>
        <taxon>Xylocopa</taxon>
    </lineage>
</organism>
<dbReference type="Gene3D" id="1.20.1070.10">
    <property type="entry name" value="Rhodopsin 7-helix transmembrane proteins"/>
    <property type="match status" value="1"/>
</dbReference>
<evidence type="ECO:0000256" key="2">
    <source>
        <dbReference type="SAM" id="SignalP"/>
    </source>
</evidence>
<evidence type="ECO:0000313" key="3">
    <source>
        <dbReference type="EMBL" id="CAL7952586.1"/>
    </source>
</evidence>
<evidence type="ECO:0000256" key="1">
    <source>
        <dbReference type="SAM" id="Phobius"/>
    </source>
</evidence>
<keyword evidence="2" id="KW-0732">Signal</keyword>
<gene>
    <name evidence="3" type="ORF">XYLVIOL_LOCUS11141</name>
</gene>
<protein>
    <recommendedName>
        <fullName evidence="5">G-protein coupled receptors family 1 profile domain-containing protein</fullName>
    </recommendedName>
</protein>
<keyword evidence="4" id="KW-1185">Reference proteome</keyword>
<comment type="caution">
    <text evidence="3">The sequence shown here is derived from an EMBL/GenBank/DDBJ whole genome shotgun (WGS) entry which is preliminary data.</text>
</comment>
<keyword evidence="1" id="KW-0812">Transmembrane</keyword>
<dbReference type="EMBL" id="CAXAJV020001301">
    <property type="protein sequence ID" value="CAL7952586.1"/>
    <property type="molecule type" value="Genomic_DNA"/>
</dbReference>
<dbReference type="PANTHER" id="PTHR47154">
    <property type="entry name" value="G-PROTEIN COUPLED RECEPTOR MTH-RELATED"/>
    <property type="match status" value="1"/>
</dbReference>
<feature type="chain" id="PRO_5045706336" description="G-protein coupled receptors family 1 profile domain-containing protein" evidence="2">
    <location>
        <begin position="21"/>
        <end position="461"/>
    </location>
</feature>
<evidence type="ECO:0000313" key="4">
    <source>
        <dbReference type="Proteomes" id="UP001642520"/>
    </source>
</evidence>
<dbReference type="InterPro" id="IPR051384">
    <property type="entry name" value="Mth_GPCR"/>
</dbReference>
<keyword evidence="1" id="KW-1133">Transmembrane helix</keyword>
<accession>A0ABP1PH96</accession>
<feature type="transmembrane region" description="Helical" evidence="1">
    <location>
        <begin position="226"/>
        <end position="245"/>
    </location>
</feature>
<feature type="signal peptide" evidence="2">
    <location>
        <begin position="1"/>
        <end position="20"/>
    </location>
</feature>
<feature type="transmembrane region" description="Helical" evidence="1">
    <location>
        <begin position="434"/>
        <end position="453"/>
    </location>
</feature>
<proteinExistence type="predicted"/>
<evidence type="ECO:0008006" key="5">
    <source>
        <dbReference type="Google" id="ProtNLM"/>
    </source>
</evidence>
<feature type="transmembrane region" description="Helical" evidence="1">
    <location>
        <begin position="399"/>
        <end position="422"/>
    </location>
</feature>
<feature type="transmembrane region" description="Helical" evidence="1">
    <location>
        <begin position="343"/>
        <end position="368"/>
    </location>
</feature>
<feature type="transmembrane region" description="Helical" evidence="1">
    <location>
        <begin position="251"/>
        <end position="279"/>
    </location>
</feature>
<name>A0ABP1PH96_XYLVO</name>
<dbReference type="PANTHER" id="PTHR47154:SF2">
    <property type="entry name" value="G-PROTEIN COUPLED RECEPTOR MTH-RELATED"/>
    <property type="match status" value="1"/>
</dbReference>